<accession>A0A021VPY0</accession>
<dbReference type="AlphaFoldDB" id="A0A021VPY0"/>
<dbReference type="EMBL" id="AXCW01000333">
    <property type="protein sequence ID" value="EYR62095.1"/>
    <property type="molecule type" value="Genomic_DNA"/>
</dbReference>
<dbReference type="RefSeq" id="WP_052023207.1">
    <property type="nucleotide sequence ID" value="NZ_AXCW01000333.1"/>
</dbReference>
<comment type="caution">
    <text evidence="9">The sequence shown here is derived from an EMBL/GenBank/DDBJ whole genome shotgun (WGS) entry which is preliminary data.</text>
</comment>
<feature type="transmembrane region" description="Helical" evidence="8">
    <location>
        <begin position="46"/>
        <end position="65"/>
    </location>
</feature>
<keyword evidence="3" id="KW-0813">Transport</keyword>
<feature type="transmembrane region" description="Helical" evidence="8">
    <location>
        <begin position="191"/>
        <end position="217"/>
    </location>
</feature>
<dbReference type="InterPro" id="IPR002781">
    <property type="entry name" value="TM_pro_TauE-like"/>
</dbReference>
<dbReference type="PANTHER" id="PTHR30269">
    <property type="entry name" value="TRANSMEMBRANE PROTEIN YFCA"/>
    <property type="match status" value="1"/>
</dbReference>
<dbReference type="Pfam" id="PF01925">
    <property type="entry name" value="TauE"/>
    <property type="match status" value="1"/>
</dbReference>
<dbReference type="OrthoDB" id="9801058at2"/>
<gene>
    <name evidence="9" type="ORF">N866_11950</name>
</gene>
<comment type="subcellular location">
    <subcellularLocation>
        <location evidence="1 8">Cell membrane</location>
        <topology evidence="1 8">Multi-pass membrane protein</topology>
    </subcellularLocation>
</comment>
<feature type="transmembrane region" description="Helical" evidence="8">
    <location>
        <begin position="229"/>
        <end position="247"/>
    </location>
</feature>
<keyword evidence="4 8" id="KW-1003">Cell membrane</keyword>
<comment type="similarity">
    <text evidence="2 8">Belongs to the 4-toluene sulfonate uptake permease (TSUP) (TC 2.A.102) family.</text>
</comment>
<evidence type="ECO:0000256" key="1">
    <source>
        <dbReference type="ARBA" id="ARBA00004651"/>
    </source>
</evidence>
<feature type="transmembrane region" description="Helical" evidence="8">
    <location>
        <begin position="166"/>
        <end position="185"/>
    </location>
</feature>
<evidence type="ECO:0000256" key="6">
    <source>
        <dbReference type="ARBA" id="ARBA00022989"/>
    </source>
</evidence>
<evidence type="ECO:0000256" key="7">
    <source>
        <dbReference type="ARBA" id="ARBA00023136"/>
    </source>
</evidence>
<keyword evidence="7 8" id="KW-0472">Membrane</keyword>
<evidence type="ECO:0000313" key="9">
    <source>
        <dbReference type="EMBL" id="EYR62095.1"/>
    </source>
</evidence>
<keyword evidence="5 8" id="KW-0812">Transmembrane</keyword>
<dbReference type="PANTHER" id="PTHR30269:SF23">
    <property type="entry name" value="MEMBRANE TRANSPORTER PROTEIN YDHB-RELATED"/>
    <property type="match status" value="1"/>
</dbReference>
<protein>
    <recommendedName>
        <fullName evidence="8">Probable membrane transporter protein</fullName>
    </recommendedName>
</protein>
<keyword evidence="10" id="KW-1185">Reference proteome</keyword>
<evidence type="ECO:0000256" key="2">
    <source>
        <dbReference type="ARBA" id="ARBA00009142"/>
    </source>
</evidence>
<evidence type="ECO:0000256" key="3">
    <source>
        <dbReference type="ARBA" id="ARBA00022448"/>
    </source>
</evidence>
<evidence type="ECO:0000256" key="5">
    <source>
        <dbReference type="ARBA" id="ARBA00022692"/>
    </source>
</evidence>
<dbReference type="InterPro" id="IPR052017">
    <property type="entry name" value="TSUP"/>
</dbReference>
<evidence type="ECO:0000256" key="8">
    <source>
        <dbReference type="RuleBase" id="RU363041"/>
    </source>
</evidence>
<name>A0A021VPY0_9CELL</name>
<dbReference type="Proteomes" id="UP000019753">
    <property type="component" value="Unassembled WGS sequence"/>
</dbReference>
<keyword evidence="6 8" id="KW-1133">Transmembrane helix</keyword>
<evidence type="ECO:0000256" key="4">
    <source>
        <dbReference type="ARBA" id="ARBA00022475"/>
    </source>
</evidence>
<organism evidence="9 10">
    <name type="scientific">Actinotalea ferrariae CF5-4</name>
    <dbReference type="NCBI Taxonomy" id="948458"/>
    <lineage>
        <taxon>Bacteria</taxon>
        <taxon>Bacillati</taxon>
        <taxon>Actinomycetota</taxon>
        <taxon>Actinomycetes</taxon>
        <taxon>Micrococcales</taxon>
        <taxon>Cellulomonadaceae</taxon>
        <taxon>Actinotalea</taxon>
    </lineage>
</organism>
<dbReference type="GO" id="GO:0005886">
    <property type="term" value="C:plasma membrane"/>
    <property type="evidence" value="ECO:0007669"/>
    <property type="project" value="UniProtKB-SubCell"/>
</dbReference>
<proteinExistence type="inferred from homology"/>
<feature type="transmembrane region" description="Helical" evidence="8">
    <location>
        <begin position="72"/>
        <end position="91"/>
    </location>
</feature>
<evidence type="ECO:0000313" key="10">
    <source>
        <dbReference type="Proteomes" id="UP000019753"/>
    </source>
</evidence>
<feature type="transmembrane region" description="Helical" evidence="8">
    <location>
        <begin position="97"/>
        <end position="116"/>
    </location>
</feature>
<reference evidence="9 10" key="1">
    <citation type="submission" date="2014-01" db="EMBL/GenBank/DDBJ databases">
        <title>Actinotalea ferrariae CF5-4.</title>
        <authorList>
            <person name="Chen F."/>
            <person name="Li Y."/>
            <person name="Wang G."/>
        </authorList>
    </citation>
    <scope>NUCLEOTIDE SEQUENCE [LARGE SCALE GENOMIC DNA]</scope>
    <source>
        <strain evidence="9 10">CF5-4</strain>
    </source>
</reference>
<sequence>MELTVTVVAVGLVAAFVFGLSKTAVPAVSAFGVALLATVLPPVPSTGVALPVLIVVDAFAIALYGRHANVRLLLQLLPSVVVGLAAGWALVRFADPAVVTRVIGVVLLLSVAGTLLRRRRPADDDAAPASAGGPVALLLGAGAGLSTMVANAGGPMMTLYLLRMRVGVLGFLGTVAWFFTAVNLIKVPFSVGLGLITTESLLISAAITPGAVAGALLGRRIARGMSVEVFRVVALTATAAAGAWLVVR</sequence>